<evidence type="ECO:0000313" key="1">
    <source>
        <dbReference type="EMBL" id="KAH7908946.1"/>
    </source>
</evidence>
<comment type="caution">
    <text evidence="1">The sequence shown here is derived from an EMBL/GenBank/DDBJ whole genome shotgun (WGS) entry which is preliminary data.</text>
</comment>
<organism evidence="1 2">
    <name type="scientific">Hygrophoropsis aurantiaca</name>
    <dbReference type="NCBI Taxonomy" id="72124"/>
    <lineage>
        <taxon>Eukaryota</taxon>
        <taxon>Fungi</taxon>
        <taxon>Dikarya</taxon>
        <taxon>Basidiomycota</taxon>
        <taxon>Agaricomycotina</taxon>
        <taxon>Agaricomycetes</taxon>
        <taxon>Agaricomycetidae</taxon>
        <taxon>Boletales</taxon>
        <taxon>Coniophorineae</taxon>
        <taxon>Hygrophoropsidaceae</taxon>
        <taxon>Hygrophoropsis</taxon>
    </lineage>
</organism>
<proteinExistence type="predicted"/>
<evidence type="ECO:0000313" key="2">
    <source>
        <dbReference type="Proteomes" id="UP000790377"/>
    </source>
</evidence>
<dbReference type="Proteomes" id="UP000790377">
    <property type="component" value="Unassembled WGS sequence"/>
</dbReference>
<protein>
    <submittedName>
        <fullName evidence="1">Uncharacterized protein</fullName>
    </submittedName>
</protein>
<keyword evidence="2" id="KW-1185">Reference proteome</keyword>
<reference evidence="1" key="1">
    <citation type="journal article" date="2021" name="New Phytol.">
        <title>Evolutionary innovations through gain and loss of genes in the ectomycorrhizal Boletales.</title>
        <authorList>
            <person name="Wu G."/>
            <person name="Miyauchi S."/>
            <person name="Morin E."/>
            <person name="Kuo A."/>
            <person name="Drula E."/>
            <person name="Varga T."/>
            <person name="Kohler A."/>
            <person name="Feng B."/>
            <person name="Cao Y."/>
            <person name="Lipzen A."/>
            <person name="Daum C."/>
            <person name="Hundley H."/>
            <person name="Pangilinan J."/>
            <person name="Johnson J."/>
            <person name="Barry K."/>
            <person name="LaButti K."/>
            <person name="Ng V."/>
            <person name="Ahrendt S."/>
            <person name="Min B."/>
            <person name="Choi I.G."/>
            <person name="Park H."/>
            <person name="Plett J.M."/>
            <person name="Magnuson J."/>
            <person name="Spatafora J.W."/>
            <person name="Nagy L.G."/>
            <person name="Henrissat B."/>
            <person name="Grigoriev I.V."/>
            <person name="Yang Z.L."/>
            <person name="Xu J."/>
            <person name="Martin F.M."/>
        </authorList>
    </citation>
    <scope>NUCLEOTIDE SEQUENCE</scope>
    <source>
        <strain evidence="1">ATCC 28755</strain>
    </source>
</reference>
<sequence length="123" mass="14033">MPVPRYLPHLLSSTALTSISIHLLWQRKSAEEDRARANAHISILTDLVGQLRSGKSLEDDEIKRLRNLARIHNQPEPGTEGSGGGIRWTEVLWGRKAPEEQVVSDGWEQKDLEQLRREFEKSN</sequence>
<dbReference type="EMBL" id="MU267788">
    <property type="protein sequence ID" value="KAH7908946.1"/>
    <property type="molecule type" value="Genomic_DNA"/>
</dbReference>
<gene>
    <name evidence="1" type="ORF">BJ138DRAFT_1115398</name>
</gene>
<accession>A0ACB8A669</accession>
<name>A0ACB8A669_9AGAM</name>